<keyword evidence="1" id="KW-0547">Nucleotide-binding</keyword>
<proteinExistence type="predicted"/>
<name>A0A2P6PNX4_ROSCH</name>
<dbReference type="GO" id="GO:0005524">
    <property type="term" value="F:ATP binding"/>
    <property type="evidence" value="ECO:0007669"/>
    <property type="project" value="UniProtKB-KW"/>
</dbReference>
<dbReference type="STRING" id="74649.A0A2P6PNX4"/>
<keyword evidence="2" id="KW-0067">ATP-binding</keyword>
<evidence type="ECO:0000256" key="2">
    <source>
        <dbReference type="ARBA" id="ARBA00022840"/>
    </source>
</evidence>
<comment type="caution">
    <text evidence="3">The sequence shown here is derived from an EMBL/GenBank/DDBJ whole genome shotgun (WGS) entry which is preliminary data.</text>
</comment>
<dbReference type="AlphaFoldDB" id="A0A2P6PNX4"/>
<dbReference type="Proteomes" id="UP000238479">
    <property type="component" value="Chromosome 6"/>
</dbReference>
<dbReference type="Gene3D" id="2.60.34.10">
    <property type="entry name" value="Substrate Binding Domain Of DNAk, Chain A, domain 1"/>
    <property type="match status" value="1"/>
</dbReference>
<dbReference type="InterPro" id="IPR013126">
    <property type="entry name" value="Hsp_70_fam"/>
</dbReference>
<dbReference type="Gene3D" id="1.20.1270.10">
    <property type="match status" value="1"/>
</dbReference>
<keyword evidence="4" id="KW-1185">Reference proteome</keyword>
<dbReference type="SUPFAM" id="SSF100934">
    <property type="entry name" value="Heat shock protein 70kD (HSP70), C-terminal subdomain"/>
    <property type="match status" value="1"/>
</dbReference>
<reference evidence="3 4" key="1">
    <citation type="journal article" date="2018" name="Nat. Genet.">
        <title>The Rosa genome provides new insights in the design of modern roses.</title>
        <authorList>
            <person name="Bendahmane M."/>
        </authorList>
    </citation>
    <scope>NUCLEOTIDE SEQUENCE [LARGE SCALE GENOMIC DNA]</scope>
    <source>
        <strain evidence="4">cv. Old Blush</strain>
    </source>
</reference>
<gene>
    <name evidence="3" type="ORF">RchiOBHm_Chr6g0263431</name>
</gene>
<evidence type="ECO:0000313" key="4">
    <source>
        <dbReference type="Proteomes" id="UP000238479"/>
    </source>
</evidence>
<dbReference type="SUPFAM" id="SSF100920">
    <property type="entry name" value="Heat shock protein 70kD (HSP70), peptide-binding domain"/>
    <property type="match status" value="1"/>
</dbReference>
<organism evidence="3 4">
    <name type="scientific">Rosa chinensis</name>
    <name type="common">China rose</name>
    <dbReference type="NCBI Taxonomy" id="74649"/>
    <lineage>
        <taxon>Eukaryota</taxon>
        <taxon>Viridiplantae</taxon>
        <taxon>Streptophyta</taxon>
        <taxon>Embryophyta</taxon>
        <taxon>Tracheophyta</taxon>
        <taxon>Spermatophyta</taxon>
        <taxon>Magnoliopsida</taxon>
        <taxon>eudicotyledons</taxon>
        <taxon>Gunneridae</taxon>
        <taxon>Pentapetalae</taxon>
        <taxon>rosids</taxon>
        <taxon>fabids</taxon>
        <taxon>Rosales</taxon>
        <taxon>Rosaceae</taxon>
        <taxon>Rosoideae</taxon>
        <taxon>Rosoideae incertae sedis</taxon>
        <taxon>Rosa</taxon>
    </lineage>
</organism>
<dbReference type="Gramene" id="PRQ23627">
    <property type="protein sequence ID" value="PRQ23627"/>
    <property type="gene ID" value="RchiOBHm_Chr6g0263431"/>
</dbReference>
<dbReference type="Pfam" id="PF00012">
    <property type="entry name" value="HSP70"/>
    <property type="match status" value="1"/>
</dbReference>
<protein>
    <submittedName>
        <fullName evidence="3">Putative Heat shock protein 70 family</fullName>
    </submittedName>
</protein>
<sequence length="204" mass="23408">MVIVIPRNTTIPSKKVKIGTTVCNHQKEVLTKVYEGERTIAKENKLLGQFVLSGLQLAARGVPEILVCFETDANGILIVSARDKKTRQQKMMTITRDNYRLSKWEIEKMVKEAEKYKLEDEEFKNKVEAKMALENYANDMRNTVSHLPKLELVDKKKIGNAIKQAKRWLNENQLAKFDEYRDQTKRLENICNPIIAKARGDGSG</sequence>
<dbReference type="InterPro" id="IPR029047">
    <property type="entry name" value="HSP70_peptide-bd_sf"/>
</dbReference>
<dbReference type="OMA" id="ANDMRNT"/>
<accession>A0A2P6PNX4</accession>
<evidence type="ECO:0000256" key="1">
    <source>
        <dbReference type="ARBA" id="ARBA00022741"/>
    </source>
</evidence>
<keyword evidence="3" id="KW-0346">Stress response</keyword>
<dbReference type="EMBL" id="PDCK01000044">
    <property type="protein sequence ID" value="PRQ23627.1"/>
    <property type="molecule type" value="Genomic_DNA"/>
</dbReference>
<dbReference type="PANTHER" id="PTHR19375">
    <property type="entry name" value="HEAT SHOCK PROTEIN 70KDA"/>
    <property type="match status" value="1"/>
</dbReference>
<evidence type="ECO:0000313" key="3">
    <source>
        <dbReference type="EMBL" id="PRQ23627.1"/>
    </source>
</evidence>
<dbReference type="GO" id="GO:0140662">
    <property type="term" value="F:ATP-dependent protein folding chaperone"/>
    <property type="evidence" value="ECO:0007669"/>
    <property type="project" value="InterPro"/>
</dbReference>
<dbReference type="InterPro" id="IPR029048">
    <property type="entry name" value="HSP70_C_sf"/>
</dbReference>